<keyword evidence="3" id="KW-1185">Reference proteome</keyword>
<reference evidence="3" key="1">
    <citation type="submission" date="2016-10" db="EMBL/GenBank/DDBJ databases">
        <authorList>
            <person name="Varghese N."/>
        </authorList>
    </citation>
    <scope>NUCLEOTIDE SEQUENCE [LARGE SCALE GENOMIC DNA]</scope>
    <source>
        <strain evidence="3">DSM 12489</strain>
    </source>
</reference>
<sequence length="211" mass="25326">MRDEDDEERNAMLRKACEMLYHDVRLPLYERSHVWPEHFAQGLEQAADREIALRKWLVELLRVEVVEPIALAGVRNALFHAFDAFKSHLSATQRHDWLELILRDPAKARSRMHLLLLTYPDAMLASSYYWRADRWRISWFWHENAWWQFRVRDSGVNDAALTWEMRPRTEVLAEMRQVGSGYDVEWMHAERLAVRFDNGEYIAYRWLAESH</sequence>
<evidence type="ECO:0000313" key="2">
    <source>
        <dbReference type="EMBL" id="SDW11913.1"/>
    </source>
</evidence>
<dbReference type="Proteomes" id="UP000182589">
    <property type="component" value="Unassembled WGS sequence"/>
</dbReference>
<reference evidence="1" key="3">
    <citation type="submission" date="2023-02" db="EMBL/GenBank/DDBJ databases">
        <title>Proposal of a novel subspecies: Alicyclobacillus hesperidum subspecies aegle.</title>
        <authorList>
            <person name="Goto K."/>
            <person name="Fujii T."/>
            <person name="Yasui K."/>
            <person name="Mochida K."/>
            <person name="Kato-Tanaka Y."/>
            <person name="Morohoshi S."/>
            <person name="An S.Y."/>
            <person name="Kasai H."/>
            <person name="Yokota A."/>
        </authorList>
    </citation>
    <scope>NUCLEOTIDE SEQUENCE</scope>
    <source>
        <strain evidence="1">DSM 12766</strain>
    </source>
</reference>
<protein>
    <submittedName>
        <fullName evidence="2">Uncharacterized protein</fullName>
    </submittedName>
</protein>
<dbReference type="EMBL" id="BSRA01000004">
    <property type="protein sequence ID" value="GLV13259.1"/>
    <property type="molecule type" value="Genomic_DNA"/>
</dbReference>
<evidence type="ECO:0000313" key="3">
    <source>
        <dbReference type="Proteomes" id="UP000182589"/>
    </source>
</evidence>
<dbReference type="STRING" id="89784.SAMN04489725_10288"/>
<gene>
    <name evidence="1" type="ORF">Heshes_09430</name>
    <name evidence="2" type="ORF">SAMN04489725_10288</name>
</gene>
<dbReference type="AlphaFoldDB" id="A0A1H2QXL7"/>
<evidence type="ECO:0000313" key="1">
    <source>
        <dbReference type="EMBL" id="GLV13259.1"/>
    </source>
</evidence>
<organism evidence="2 3">
    <name type="scientific">Alicyclobacillus hesperidum</name>
    <dbReference type="NCBI Taxonomy" id="89784"/>
    <lineage>
        <taxon>Bacteria</taxon>
        <taxon>Bacillati</taxon>
        <taxon>Bacillota</taxon>
        <taxon>Bacilli</taxon>
        <taxon>Bacillales</taxon>
        <taxon>Alicyclobacillaceae</taxon>
        <taxon>Alicyclobacillus</taxon>
    </lineage>
</organism>
<dbReference type="RefSeq" id="WP_006447204.1">
    <property type="nucleotide sequence ID" value="NZ_BSRA01000004.1"/>
</dbReference>
<dbReference type="Proteomes" id="UP001157137">
    <property type="component" value="Unassembled WGS sequence"/>
</dbReference>
<name>A0A1H2QXL7_9BACL</name>
<dbReference type="EMBL" id="FNOJ01000002">
    <property type="protein sequence ID" value="SDW11913.1"/>
    <property type="molecule type" value="Genomic_DNA"/>
</dbReference>
<reference evidence="2" key="2">
    <citation type="submission" date="2016-10" db="EMBL/GenBank/DDBJ databases">
        <authorList>
            <person name="de Groot N.N."/>
        </authorList>
    </citation>
    <scope>NUCLEOTIDE SEQUENCE [LARGE SCALE GENOMIC DNA]</scope>
    <source>
        <strain evidence="2">DSM 12489</strain>
    </source>
</reference>
<accession>A0A1H2QXL7</accession>
<proteinExistence type="predicted"/>